<comment type="caution">
    <text evidence="2">The sequence shown here is derived from an EMBL/GenBank/DDBJ whole genome shotgun (WGS) entry which is preliminary data.</text>
</comment>
<name>A0ABR3JWX3_9AGAR</name>
<organism evidence="2 3">
    <name type="scientific">Hohenbuehelia grisea</name>
    <dbReference type="NCBI Taxonomy" id="104357"/>
    <lineage>
        <taxon>Eukaryota</taxon>
        <taxon>Fungi</taxon>
        <taxon>Dikarya</taxon>
        <taxon>Basidiomycota</taxon>
        <taxon>Agaricomycotina</taxon>
        <taxon>Agaricomycetes</taxon>
        <taxon>Agaricomycetidae</taxon>
        <taxon>Agaricales</taxon>
        <taxon>Pleurotineae</taxon>
        <taxon>Pleurotaceae</taxon>
        <taxon>Hohenbuehelia</taxon>
    </lineage>
</organism>
<feature type="compositionally biased region" description="Basic residues" evidence="1">
    <location>
        <begin position="212"/>
        <end position="224"/>
    </location>
</feature>
<sequence length="224" mass="25516">MSDPTSLPGMHIPARTFLQTSRKGLDSVIEHCGDLSVVDCAQILNWIETKVPNTIQHRRHVYGGLVQAHACTIVLASRISPFPGHENPAASHTDPLNDEPMRQWLELGWKRQLDAKSQEWPPVDVDRECLHIFEERLFERSARAGVAGHHQWGCDTEGHQNGWNPYEGLPEEWDHEDYTYDESKDSRVATTQPDDGPPAKKRKPVESEKMVLRSRKKDSARKKT</sequence>
<dbReference type="EMBL" id="JASNQZ010000002">
    <property type="protein sequence ID" value="KAL0960361.1"/>
    <property type="molecule type" value="Genomic_DNA"/>
</dbReference>
<keyword evidence="3" id="KW-1185">Reference proteome</keyword>
<evidence type="ECO:0000256" key="1">
    <source>
        <dbReference type="SAM" id="MobiDB-lite"/>
    </source>
</evidence>
<gene>
    <name evidence="2" type="ORF">HGRIS_011985</name>
</gene>
<protein>
    <submittedName>
        <fullName evidence="2">Uncharacterized protein</fullName>
    </submittedName>
</protein>
<accession>A0ABR3JWX3</accession>
<evidence type="ECO:0000313" key="3">
    <source>
        <dbReference type="Proteomes" id="UP001556367"/>
    </source>
</evidence>
<reference evidence="3" key="1">
    <citation type="submission" date="2024-06" db="EMBL/GenBank/DDBJ databases">
        <title>Multi-omics analyses provide insights into the biosynthesis of the anticancer antibiotic pleurotin in Hohenbuehelia grisea.</title>
        <authorList>
            <person name="Weaver J.A."/>
            <person name="Alberti F."/>
        </authorList>
    </citation>
    <scope>NUCLEOTIDE SEQUENCE [LARGE SCALE GENOMIC DNA]</scope>
    <source>
        <strain evidence="3">T-177</strain>
    </source>
</reference>
<feature type="compositionally biased region" description="Basic and acidic residues" evidence="1">
    <location>
        <begin position="176"/>
        <end position="187"/>
    </location>
</feature>
<proteinExistence type="predicted"/>
<feature type="region of interest" description="Disordered" evidence="1">
    <location>
        <begin position="176"/>
        <end position="224"/>
    </location>
</feature>
<dbReference type="Proteomes" id="UP001556367">
    <property type="component" value="Unassembled WGS sequence"/>
</dbReference>
<evidence type="ECO:0000313" key="2">
    <source>
        <dbReference type="EMBL" id="KAL0960361.1"/>
    </source>
</evidence>